<dbReference type="GeneID" id="24789759"/>
<protein>
    <submittedName>
        <fullName evidence="2">Uncharacterized protein</fullName>
    </submittedName>
</protein>
<sequence>MIKRRNICKWIMLIVCISFLLLGSASANNSELNNSEYNEISDPSIKEFANDPSFIAYRGTLPETIDQKWENSIANCWLNLTRMGPSYSEFDSSIKSVAASDVIIVELGSAYKGKVDDSKINEIYQKIEDYCKQKEGISEVPVVFMWAHDEEDLPLPDYGPQIFEEVKNESGFIATRGTMPVITDASEKVEWGETAGNCIHSFTDELDHYMLENSGPVVGYGYNYRGYIFVEFDKKSPENVNESIIDEIYLIIDDHSKQEGVSEVPVVFEWGEVPRLDDLPADEIPDVNESNGVNLSGNEEETTGNKTANQIPGFTSTLSVLGILSLLVFKHPYR</sequence>
<dbReference type="Proteomes" id="UP000033066">
    <property type="component" value="Chromosome"/>
</dbReference>
<dbReference type="OrthoDB" id="136081at2157"/>
<dbReference type="AlphaFoldDB" id="A0A0E3SLD7"/>
<accession>A0A0E3SLD7</accession>
<evidence type="ECO:0000256" key="1">
    <source>
        <dbReference type="SAM" id="MobiDB-lite"/>
    </source>
</evidence>
<dbReference type="EMBL" id="CP009517">
    <property type="protein sequence ID" value="AKB82766.1"/>
    <property type="molecule type" value="Genomic_DNA"/>
</dbReference>
<evidence type="ECO:0000313" key="3">
    <source>
        <dbReference type="Proteomes" id="UP000033066"/>
    </source>
</evidence>
<dbReference type="InterPro" id="IPR006180">
    <property type="entry name" value="3-OHacyl-CoA_DH_CS"/>
</dbReference>
<dbReference type="GO" id="GO:0006631">
    <property type="term" value="P:fatty acid metabolic process"/>
    <property type="evidence" value="ECO:0007669"/>
    <property type="project" value="InterPro"/>
</dbReference>
<dbReference type="HOGENOM" id="CLU_071221_0_0_2"/>
<feature type="compositionally biased region" description="Polar residues" evidence="1">
    <location>
        <begin position="288"/>
        <end position="297"/>
    </location>
</feature>
<name>A0A0E3SLD7_METBA</name>
<dbReference type="PROSITE" id="PS00067">
    <property type="entry name" value="3HCDH"/>
    <property type="match status" value="1"/>
</dbReference>
<evidence type="ECO:0000313" key="2">
    <source>
        <dbReference type="EMBL" id="AKB82766.1"/>
    </source>
</evidence>
<gene>
    <name evidence="2" type="ORF">MSBR3_2188</name>
</gene>
<organism evidence="2 3">
    <name type="scientific">Methanosarcina barkeri 3</name>
    <dbReference type="NCBI Taxonomy" id="1434107"/>
    <lineage>
        <taxon>Archaea</taxon>
        <taxon>Methanobacteriati</taxon>
        <taxon>Methanobacteriota</taxon>
        <taxon>Stenosarchaea group</taxon>
        <taxon>Methanomicrobia</taxon>
        <taxon>Methanosarcinales</taxon>
        <taxon>Methanosarcinaceae</taxon>
        <taxon>Methanosarcina</taxon>
    </lineage>
</organism>
<proteinExistence type="predicted"/>
<dbReference type="GO" id="GO:0016616">
    <property type="term" value="F:oxidoreductase activity, acting on the CH-OH group of donors, NAD or NADP as acceptor"/>
    <property type="evidence" value="ECO:0007669"/>
    <property type="project" value="InterPro"/>
</dbReference>
<reference evidence="2" key="1">
    <citation type="submission" date="2014-07" db="EMBL/GenBank/DDBJ databases">
        <title>Methanogenic archaea and the global carbon cycle.</title>
        <authorList>
            <person name="Henriksen J.R."/>
            <person name="Luke J."/>
            <person name="Reinhart S."/>
            <person name="Benedict M.N."/>
            <person name="Youngblut N.D."/>
            <person name="Metcalf M.E."/>
            <person name="Whitaker R.J."/>
            <person name="Metcalf W.W."/>
        </authorList>
    </citation>
    <scope>NUCLEOTIDE SEQUENCE [LARGE SCALE GENOMIC DNA]</scope>
    <source>
        <strain evidence="2">3</strain>
    </source>
</reference>
<dbReference type="RefSeq" id="WP_048108339.1">
    <property type="nucleotide sequence ID" value="NZ_CP009517.1"/>
</dbReference>
<feature type="region of interest" description="Disordered" evidence="1">
    <location>
        <begin position="279"/>
        <end position="309"/>
    </location>
</feature>
<keyword evidence="3" id="KW-1185">Reference proteome</keyword>
<dbReference type="PATRIC" id="fig|1434107.4.peg.2776"/>
<dbReference type="KEGG" id="mbak:MSBR3_2188"/>